<dbReference type="PANTHER" id="PTHR32361:SF9">
    <property type="entry name" value="FERRIC REDUCTASE TRANSMEMBRANE COMPONENT 3-RELATED"/>
    <property type="match status" value="1"/>
</dbReference>
<dbReference type="STRING" id="114155.A0A4Q9NYF0"/>
<dbReference type="InterPro" id="IPR017927">
    <property type="entry name" value="FAD-bd_FR_type"/>
</dbReference>
<dbReference type="GO" id="GO:0006879">
    <property type="term" value="P:intracellular iron ion homeostasis"/>
    <property type="evidence" value="ECO:0007669"/>
    <property type="project" value="TreeGrafter"/>
</dbReference>
<comment type="subcellular location">
    <subcellularLocation>
        <location evidence="1">Cell membrane</location>
        <topology evidence="1">Multi-pass membrane protein</topology>
    </subcellularLocation>
</comment>
<dbReference type="Gene3D" id="3.40.50.80">
    <property type="entry name" value="Nucleotide-binding domain of ferredoxin-NADP reductase (FNR) module"/>
    <property type="match status" value="1"/>
</dbReference>
<evidence type="ECO:0000256" key="7">
    <source>
        <dbReference type="ARBA" id="ARBA00022982"/>
    </source>
</evidence>
<gene>
    <name evidence="15" type="ORF">BD310DRAFT_948727</name>
</gene>
<dbReference type="GO" id="GO:0006826">
    <property type="term" value="P:iron ion transport"/>
    <property type="evidence" value="ECO:0007669"/>
    <property type="project" value="TreeGrafter"/>
</dbReference>
<dbReference type="InterPro" id="IPR051410">
    <property type="entry name" value="Ferric/Cupric_Reductase"/>
</dbReference>
<feature type="domain" description="FAD-binding FR-type" evidence="14">
    <location>
        <begin position="306"/>
        <end position="417"/>
    </location>
</feature>
<dbReference type="GO" id="GO:0005886">
    <property type="term" value="C:plasma membrane"/>
    <property type="evidence" value="ECO:0007669"/>
    <property type="project" value="UniProtKB-SubCell"/>
</dbReference>
<evidence type="ECO:0000313" key="15">
    <source>
        <dbReference type="EMBL" id="TBU58373.1"/>
    </source>
</evidence>
<keyword evidence="6" id="KW-0812">Transmembrane</keyword>
<proteinExistence type="inferred from homology"/>
<dbReference type="SFLD" id="SFLDS00052">
    <property type="entry name" value="Ferric_Reductase_Domain"/>
    <property type="match status" value="1"/>
</dbReference>
<accession>A0A4Q9NYF0</accession>
<dbReference type="AlphaFoldDB" id="A0A4Q9NYF0"/>
<protein>
    <recommendedName>
        <fullName evidence="3">ferric-chelate reductase (NADPH)</fullName>
        <ecNumber evidence="3">1.16.1.9</ecNumber>
    </recommendedName>
</protein>
<evidence type="ECO:0000256" key="11">
    <source>
        <dbReference type="ARBA" id="ARBA00023136"/>
    </source>
</evidence>
<dbReference type="InterPro" id="IPR017938">
    <property type="entry name" value="Riboflavin_synthase-like_b-brl"/>
</dbReference>
<evidence type="ECO:0000256" key="9">
    <source>
        <dbReference type="ARBA" id="ARBA00023002"/>
    </source>
</evidence>
<dbReference type="Pfam" id="PF08022">
    <property type="entry name" value="FAD_binding_8"/>
    <property type="match status" value="1"/>
</dbReference>
<keyword evidence="12" id="KW-0325">Glycoprotein</keyword>
<keyword evidence="8" id="KW-1133">Transmembrane helix</keyword>
<evidence type="ECO:0000256" key="6">
    <source>
        <dbReference type="ARBA" id="ARBA00022692"/>
    </source>
</evidence>
<sequence>MTLRPREFKPTEADIQFKVAQQKAAVERMWMIIASILAFLFVVRLLRLTFSLLFLRRPAPTGEFDSTVEKLEKGSSPELVLPGRTGKASWRRIPAAIASGFRIIAFRVQVPLGVGGASFAELFFILGYIATMLALTFTNTMDASYWFFEDRGAHLASCQLPFIVALAGKNNLISLITGIGHEKLNILHRAAARTCLILLWVHALSRAISGLPPSHDFSHGWMRWGAVGLTAFTLLTILSVRFIRNALFEFFLLSHIALVGIFIVGGYLHARAVDYGDYFWPALVVWAFDRVLRTARLIWNNRGRGGTRHEYGSATVELVSSDTIRMTLRRKMNWRPGQHAYVVLPTVSGMPSEAHPFTIASIPQSLHGNDDNVEKDVVFLIRGRTGFTGRLREFASRNGVCRVPAFVDGPYGCPPDLTKFSTCILIAGGSGVSYTLPLLLDLVRRARTGTTHVRRVIFIWAVRESDHLSWISKSLCEASAAARSTSLAVEPTVYITGPTCTIPQIPGTAYDGSSTNSETGEVVDKELPVYSSLKIIHGKPSIRRILQEGVDGSSGPVSVDGACSLSGHCRGTLFAKTSVFCSIWSYVSHNVGVSRTGF</sequence>
<keyword evidence="4" id="KW-0813">Transport</keyword>
<name>A0A4Q9NYF0_9APHY</name>
<dbReference type="GO" id="GO:0052851">
    <property type="term" value="F:ferric-chelate reductase (NADPH) activity"/>
    <property type="evidence" value="ECO:0007669"/>
    <property type="project" value="UniProtKB-EC"/>
</dbReference>
<evidence type="ECO:0000256" key="2">
    <source>
        <dbReference type="ARBA" id="ARBA00006278"/>
    </source>
</evidence>
<dbReference type="InterPro" id="IPR013112">
    <property type="entry name" value="FAD-bd_8"/>
</dbReference>
<dbReference type="InterPro" id="IPR013130">
    <property type="entry name" value="Fe3_Rdtase_TM_dom"/>
</dbReference>
<comment type="catalytic activity">
    <reaction evidence="13">
        <text>2 a Fe(II)-siderophore + NADP(+) + H(+) = 2 a Fe(III)-siderophore + NADPH</text>
        <dbReference type="Rhea" id="RHEA:28795"/>
        <dbReference type="Rhea" id="RHEA-COMP:11342"/>
        <dbReference type="Rhea" id="RHEA-COMP:11344"/>
        <dbReference type="ChEBI" id="CHEBI:15378"/>
        <dbReference type="ChEBI" id="CHEBI:29033"/>
        <dbReference type="ChEBI" id="CHEBI:29034"/>
        <dbReference type="ChEBI" id="CHEBI:57783"/>
        <dbReference type="ChEBI" id="CHEBI:58349"/>
        <dbReference type="EC" id="1.16.1.9"/>
    </reaction>
</comment>
<comment type="similarity">
    <text evidence="2">Belongs to the ferric reductase (FRE) family.</text>
</comment>
<evidence type="ECO:0000313" key="16">
    <source>
        <dbReference type="Proteomes" id="UP000292082"/>
    </source>
</evidence>
<keyword evidence="9" id="KW-0560">Oxidoreductase</keyword>
<dbReference type="InterPro" id="IPR013121">
    <property type="entry name" value="Fe_red_NAD-bd_6"/>
</dbReference>
<dbReference type="SFLD" id="SFLDG01168">
    <property type="entry name" value="Ferric_reductase_subgroup_(FRE"/>
    <property type="match status" value="1"/>
</dbReference>
<evidence type="ECO:0000256" key="5">
    <source>
        <dbReference type="ARBA" id="ARBA00022475"/>
    </source>
</evidence>
<dbReference type="Pfam" id="PF08030">
    <property type="entry name" value="NAD_binding_6"/>
    <property type="match status" value="1"/>
</dbReference>
<dbReference type="CDD" id="cd06186">
    <property type="entry name" value="NOX_Duox_like_FAD_NADP"/>
    <property type="match status" value="1"/>
</dbReference>
<dbReference type="InterPro" id="IPR039261">
    <property type="entry name" value="FNR_nucleotide-bd"/>
</dbReference>
<evidence type="ECO:0000256" key="10">
    <source>
        <dbReference type="ARBA" id="ARBA00023065"/>
    </source>
</evidence>
<evidence type="ECO:0000256" key="3">
    <source>
        <dbReference type="ARBA" id="ARBA00012668"/>
    </source>
</evidence>
<evidence type="ECO:0000256" key="12">
    <source>
        <dbReference type="ARBA" id="ARBA00023180"/>
    </source>
</evidence>
<evidence type="ECO:0000256" key="1">
    <source>
        <dbReference type="ARBA" id="ARBA00004651"/>
    </source>
</evidence>
<evidence type="ECO:0000256" key="8">
    <source>
        <dbReference type="ARBA" id="ARBA00022989"/>
    </source>
</evidence>
<keyword evidence="11" id="KW-0472">Membrane</keyword>
<dbReference type="EC" id="1.16.1.9" evidence="3"/>
<dbReference type="Pfam" id="PF01794">
    <property type="entry name" value="Ferric_reduct"/>
    <property type="match status" value="1"/>
</dbReference>
<keyword evidence="16" id="KW-1185">Reference proteome</keyword>
<evidence type="ECO:0000259" key="14">
    <source>
        <dbReference type="PROSITE" id="PS51384"/>
    </source>
</evidence>
<dbReference type="PANTHER" id="PTHR32361">
    <property type="entry name" value="FERRIC/CUPRIC REDUCTASE TRANSMEMBRANE COMPONENT"/>
    <property type="match status" value="1"/>
</dbReference>
<keyword evidence="7" id="KW-0249">Electron transport</keyword>
<dbReference type="EMBL" id="ML145125">
    <property type="protein sequence ID" value="TBU58373.1"/>
    <property type="molecule type" value="Genomic_DNA"/>
</dbReference>
<evidence type="ECO:0000256" key="13">
    <source>
        <dbReference type="ARBA" id="ARBA00048483"/>
    </source>
</evidence>
<keyword evidence="10" id="KW-0406">Ion transport</keyword>
<dbReference type="PROSITE" id="PS51384">
    <property type="entry name" value="FAD_FR"/>
    <property type="match status" value="1"/>
</dbReference>
<reference evidence="15 16" key="1">
    <citation type="submission" date="2019-01" db="EMBL/GenBank/DDBJ databases">
        <title>Draft genome sequences of three monokaryotic isolates of the white-rot basidiomycete fungus Dichomitus squalens.</title>
        <authorList>
            <consortium name="DOE Joint Genome Institute"/>
            <person name="Lopez S.C."/>
            <person name="Andreopoulos B."/>
            <person name="Pangilinan J."/>
            <person name="Lipzen A."/>
            <person name="Riley R."/>
            <person name="Ahrendt S."/>
            <person name="Ng V."/>
            <person name="Barry K."/>
            <person name="Daum C."/>
            <person name="Grigoriev I.V."/>
            <person name="Hilden K.S."/>
            <person name="Makela M.R."/>
            <person name="de Vries R.P."/>
        </authorList>
    </citation>
    <scope>NUCLEOTIDE SEQUENCE [LARGE SCALE GENOMIC DNA]</scope>
    <source>
        <strain evidence="15 16">CBS 464.89</strain>
    </source>
</reference>
<dbReference type="Proteomes" id="UP000292082">
    <property type="component" value="Unassembled WGS sequence"/>
</dbReference>
<organism evidence="15 16">
    <name type="scientific">Dichomitus squalens</name>
    <dbReference type="NCBI Taxonomy" id="114155"/>
    <lineage>
        <taxon>Eukaryota</taxon>
        <taxon>Fungi</taxon>
        <taxon>Dikarya</taxon>
        <taxon>Basidiomycota</taxon>
        <taxon>Agaricomycotina</taxon>
        <taxon>Agaricomycetes</taxon>
        <taxon>Polyporales</taxon>
        <taxon>Polyporaceae</taxon>
        <taxon>Dichomitus</taxon>
    </lineage>
</organism>
<evidence type="ECO:0000256" key="4">
    <source>
        <dbReference type="ARBA" id="ARBA00022448"/>
    </source>
</evidence>
<dbReference type="SUPFAM" id="SSF52343">
    <property type="entry name" value="Ferredoxin reductase-like, C-terminal NADP-linked domain"/>
    <property type="match status" value="1"/>
</dbReference>
<dbReference type="GO" id="GO:0015677">
    <property type="term" value="P:copper ion import"/>
    <property type="evidence" value="ECO:0007669"/>
    <property type="project" value="TreeGrafter"/>
</dbReference>
<dbReference type="SUPFAM" id="SSF63380">
    <property type="entry name" value="Riboflavin synthase domain-like"/>
    <property type="match status" value="1"/>
</dbReference>
<keyword evidence="5" id="KW-1003">Cell membrane</keyword>